<dbReference type="InterPro" id="IPR019791">
    <property type="entry name" value="Haem_peroxidase_animal"/>
</dbReference>
<evidence type="ECO:0008006" key="7">
    <source>
        <dbReference type="Google" id="ProtNLM"/>
    </source>
</evidence>
<dbReference type="KEGG" id="maga:Mag101_09555"/>
<keyword evidence="4" id="KW-0732">Signal</keyword>
<gene>
    <name evidence="5" type="ORF">Mag101_09555</name>
</gene>
<accession>A0A1Q2M594</accession>
<protein>
    <recommendedName>
        <fullName evidence="7">Peroxidase</fullName>
    </recommendedName>
</protein>
<evidence type="ECO:0000256" key="3">
    <source>
        <dbReference type="ARBA" id="ARBA00023180"/>
    </source>
</evidence>
<dbReference type="GO" id="GO:0006979">
    <property type="term" value="P:response to oxidative stress"/>
    <property type="evidence" value="ECO:0007669"/>
    <property type="project" value="InterPro"/>
</dbReference>
<name>A0A1Q2M594_9GAMM</name>
<evidence type="ECO:0000256" key="1">
    <source>
        <dbReference type="ARBA" id="ARBA00004613"/>
    </source>
</evidence>
<dbReference type="AlphaFoldDB" id="A0A1Q2M594"/>
<dbReference type="GO" id="GO:0004601">
    <property type="term" value="F:peroxidase activity"/>
    <property type="evidence" value="ECO:0007669"/>
    <property type="project" value="InterPro"/>
</dbReference>
<dbReference type="Pfam" id="PF03098">
    <property type="entry name" value="An_peroxidase"/>
    <property type="match status" value="2"/>
</dbReference>
<feature type="chain" id="PRO_5013021249" description="Peroxidase" evidence="4">
    <location>
        <begin position="19"/>
        <end position="935"/>
    </location>
</feature>
<keyword evidence="6" id="KW-1185">Reference proteome</keyword>
<comment type="subcellular location">
    <subcellularLocation>
        <location evidence="1">Secreted</location>
    </subcellularLocation>
</comment>
<reference evidence="5" key="1">
    <citation type="submission" date="2017-02" db="EMBL/GenBank/DDBJ databases">
        <title>Genome of Microbulbifer agarilyticus GP101.</title>
        <authorList>
            <person name="Jung J."/>
            <person name="Bae S.S."/>
            <person name="Baek K."/>
        </authorList>
    </citation>
    <scope>NUCLEOTIDE SEQUENCE [LARGE SCALE GENOMIC DNA]</scope>
    <source>
        <strain evidence="5">GP101</strain>
    </source>
</reference>
<dbReference type="PANTHER" id="PTHR11475">
    <property type="entry name" value="OXIDASE/PEROXIDASE"/>
    <property type="match status" value="1"/>
</dbReference>
<dbReference type="EMBL" id="CP019650">
    <property type="protein sequence ID" value="AQQ67861.1"/>
    <property type="molecule type" value="Genomic_DNA"/>
</dbReference>
<dbReference type="Proteomes" id="UP000188219">
    <property type="component" value="Chromosome"/>
</dbReference>
<feature type="signal peptide" evidence="4">
    <location>
        <begin position="1"/>
        <end position="18"/>
    </location>
</feature>
<evidence type="ECO:0000313" key="5">
    <source>
        <dbReference type="EMBL" id="AQQ67861.1"/>
    </source>
</evidence>
<dbReference type="Gene3D" id="1.10.640.10">
    <property type="entry name" value="Haem peroxidase domain superfamily, animal type"/>
    <property type="match status" value="1"/>
</dbReference>
<organism evidence="5 6">
    <name type="scientific">Microbulbifer agarilyticus</name>
    <dbReference type="NCBI Taxonomy" id="260552"/>
    <lineage>
        <taxon>Bacteria</taxon>
        <taxon>Pseudomonadati</taxon>
        <taxon>Pseudomonadota</taxon>
        <taxon>Gammaproteobacteria</taxon>
        <taxon>Cellvibrionales</taxon>
        <taxon>Microbulbiferaceae</taxon>
        <taxon>Microbulbifer</taxon>
    </lineage>
</organism>
<dbReference type="STRING" id="260552.Mag101_09555"/>
<keyword evidence="2" id="KW-0964">Secreted</keyword>
<dbReference type="PANTHER" id="PTHR11475:SF4">
    <property type="entry name" value="CHORION PEROXIDASE"/>
    <property type="match status" value="1"/>
</dbReference>
<keyword evidence="3" id="KW-0325">Glycoprotein</keyword>
<sequence length="935" mass="103033">MSKSLVVAGIAAVVSAYAYSVSGNTGGSCDASAVQSYDGTCNNLAETEWGAADRLYTHGREGSEYAEDGISPWIEEKELSPDAINEREISNHLMANKTGVSLNSDSLLSHNVLWMGQFVTHDTSKIDRDRFSHPYYTDTIPRLIFGTDPQNPTTADIYQWLGVHPNDPSKCLPQFDEFFQFVPCASKIPTRDISIEMAQDYIDSNGVPGIPVLYPDAPENEIARIMFSRNPLLPFTGSVSSPVIVHPDAIYEVHDGRKEIRNRINSWLDLSQIYGDSAAINADLRSKANPQDPYGPRIPVGGGKLATYDYVGEDAKTVLYRPNPELKADLYEFLPTAEKIPAHPRPNDPTRAFNPQDEFLSGDDRASENLQLLTFHLAFHRYHNRVADQMALRYSGDIAGMAPDVADEFLFQKTRRFVVGVYQHILFDEYLPALFGSQFDSLIGEYTGYADDVNPDSNTNMWNSAFRYAHSSVPKEFLIYDENGQNVIAPHVVLDYSDPQAPPVAEFVDVVNRSFIPEFGTQNVPGLSQSGPNPPFTVANHVALHSTQGMGIANVIRSMSRTITANIDLIYEDSVRDVVAAQSMINAGIDLAAIDIRSAREVGVPDFNRLRGTYLGKTIYQKSGDDDGCRVWHLLYPDDPIECFLEITSDLEVAEELRARYRKVYNVEGLLGLLAEDKVEGSPLPSTMARMIAREFNLKRSADRFWYELYYADDADTLAEIKSVSMADVFIQTACGVGEPGCALQKSDLGTPNANGYINAFLVDPSIEQITYEAGACVHAGFYPNLDNPEDASLASTFVACSESYSRDACEVSSFDGDITGDGIPDVTPFQSVFLGAGRPYGEQLCPDVLEPQHVNFQFGPQAVMPAVGTCRQGFIHTRDKVYGFPFGAPLNVEEVERWCTSDGKNFLAGGLFGEWVDGAEPSPGPSAYPPPVRN</sequence>
<evidence type="ECO:0000313" key="6">
    <source>
        <dbReference type="Proteomes" id="UP000188219"/>
    </source>
</evidence>
<evidence type="ECO:0000256" key="4">
    <source>
        <dbReference type="SAM" id="SignalP"/>
    </source>
</evidence>
<evidence type="ECO:0000256" key="2">
    <source>
        <dbReference type="ARBA" id="ARBA00022525"/>
    </source>
</evidence>
<dbReference type="GO" id="GO:0005576">
    <property type="term" value="C:extracellular region"/>
    <property type="evidence" value="ECO:0007669"/>
    <property type="project" value="UniProtKB-SubCell"/>
</dbReference>
<proteinExistence type="predicted"/>
<dbReference type="InterPro" id="IPR010255">
    <property type="entry name" value="Haem_peroxidase_sf"/>
</dbReference>
<dbReference type="RefSeq" id="WP_198039956.1">
    <property type="nucleotide sequence ID" value="NZ_CP019650.1"/>
</dbReference>
<dbReference type="InterPro" id="IPR037120">
    <property type="entry name" value="Haem_peroxidase_sf_animal"/>
</dbReference>
<dbReference type="PROSITE" id="PS51257">
    <property type="entry name" value="PROKAR_LIPOPROTEIN"/>
    <property type="match status" value="1"/>
</dbReference>
<dbReference type="SUPFAM" id="SSF48113">
    <property type="entry name" value="Heme-dependent peroxidases"/>
    <property type="match status" value="1"/>
</dbReference>
<dbReference type="PROSITE" id="PS50292">
    <property type="entry name" value="PEROXIDASE_3"/>
    <property type="match status" value="1"/>
</dbReference>
<dbReference type="GO" id="GO:0020037">
    <property type="term" value="F:heme binding"/>
    <property type="evidence" value="ECO:0007669"/>
    <property type="project" value="InterPro"/>
</dbReference>